<gene>
    <name evidence="1" type="ORF">S01H4_28357</name>
</gene>
<sequence>RTRERSGYFEEVIMANVPIVKFNAGEVTPQIGNRDDVEKYGAGCLKLEGKIPRIYGGAERRPGTKFIHRSKIYDA</sequence>
<comment type="caution">
    <text evidence="1">The sequence shown here is derived from an EMBL/GenBank/DDBJ whole genome shotgun (WGS) entry which is preliminary data.</text>
</comment>
<evidence type="ECO:0000313" key="1">
    <source>
        <dbReference type="EMBL" id="GAG84619.1"/>
    </source>
</evidence>
<proteinExistence type="predicted"/>
<feature type="non-terminal residue" evidence="1">
    <location>
        <position position="1"/>
    </location>
</feature>
<organism evidence="1">
    <name type="scientific">marine sediment metagenome</name>
    <dbReference type="NCBI Taxonomy" id="412755"/>
    <lineage>
        <taxon>unclassified sequences</taxon>
        <taxon>metagenomes</taxon>
        <taxon>ecological metagenomes</taxon>
    </lineage>
</organism>
<protein>
    <submittedName>
        <fullName evidence="1">Uncharacterized protein</fullName>
    </submittedName>
</protein>
<dbReference type="EMBL" id="BART01014082">
    <property type="protein sequence ID" value="GAG84619.1"/>
    <property type="molecule type" value="Genomic_DNA"/>
</dbReference>
<accession>X1APG7</accession>
<reference evidence="1" key="1">
    <citation type="journal article" date="2014" name="Front. Microbiol.">
        <title>High frequency of phylogenetically diverse reductive dehalogenase-homologous genes in deep subseafloor sedimentary metagenomes.</title>
        <authorList>
            <person name="Kawai M."/>
            <person name="Futagami T."/>
            <person name="Toyoda A."/>
            <person name="Takaki Y."/>
            <person name="Nishi S."/>
            <person name="Hori S."/>
            <person name="Arai W."/>
            <person name="Tsubouchi T."/>
            <person name="Morono Y."/>
            <person name="Uchiyama I."/>
            <person name="Ito T."/>
            <person name="Fujiyama A."/>
            <person name="Inagaki F."/>
            <person name="Takami H."/>
        </authorList>
    </citation>
    <scope>NUCLEOTIDE SEQUENCE</scope>
    <source>
        <strain evidence="1">Expedition CK06-06</strain>
    </source>
</reference>
<dbReference type="AlphaFoldDB" id="X1APG7"/>
<name>X1APG7_9ZZZZ</name>